<dbReference type="AlphaFoldDB" id="A0A0R1ZAE8"/>
<dbReference type="RefSeq" id="WP_057906925.1">
    <property type="nucleotide sequence ID" value="NZ_AYYZ01000029.1"/>
</dbReference>
<name>A0A0R1ZAE8_9LACO</name>
<dbReference type="STRING" id="1423820.FC64_GL001081"/>
<proteinExistence type="predicted"/>
<reference evidence="1 2" key="1">
    <citation type="journal article" date="2015" name="Genome Announc.">
        <title>Expanding the biotechnology potential of lactobacilli through comparative genomics of 213 strains and associated genera.</title>
        <authorList>
            <person name="Sun Z."/>
            <person name="Harris H.M."/>
            <person name="McCann A."/>
            <person name="Guo C."/>
            <person name="Argimon S."/>
            <person name="Zhang W."/>
            <person name="Yang X."/>
            <person name="Jeffery I.B."/>
            <person name="Cooney J.C."/>
            <person name="Kagawa T.F."/>
            <person name="Liu W."/>
            <person name="Song Y."/>
            <person name="Salvetti E."/>
            <person name="Wrobel A."/>
            <person name="Rasinkangas P."/>
            <person name="Parkhill J."/>
            <person name="Rea M.C."/>
            <person name="O'Sullivan O."/>
            <person name="Ritari J."/>
            <person name="Douillard F.P."/>
            <person name="Paul Ross R."/>
            <person name="Yang R."/>
            <person name="Briner A.E."/>
            <person name="Felis G.E."/>
            <person name="de Vos W.M."/>
            <person name="Barrangou R."/>
            <person name="Klaenhammer T.R."/>
            <person name="Caufield P.W."/>
            <person name="Cui Y."/>
            <person name="Zhang H."/>
            <person name="O'Toole P.W."/>
        </authorList>
    </citation>
    <scope>NUCLEOTIDE SEQUENCE [LARGE SCALE GENOMIC DNA]</scope>
    <source>
        <strain evidence="1 2">DSM 20653</strain>
    </source>
</reference>
<comment type="caution">
    <text evidence="1">The sequence shown here is derived from an EMBL/GenBank/DDBJ whole genome shotgun (WGS) entry which is preliminary data.</text>
</comment>
<dbReference type="PATRIC" id="fig|1423820.4.peg.1106"/>
<dbReference type="PANTHER" id="PTHR10000:SF23">
    <property type="entry name" value="5-AMINO-6-(5-PHOSPHO-D-RIBITYLAMINO)URACIL PHOSPHATASE YITU"/>
    <property type="match status" value="1"/>
</dbReference>
<dbReference type="SUPFAM" id="SSF56784">
    <property type="entry name" value="HAD-like"/>
    <property type="match status" value="1"/>
</dbReference>
<gene>
    <name evidence="1" type="ORF">FC64_GL001081</name>
</gene>
<accession>A0A0R1ZAE8</accession>
<evidence type="ECO:0000313" key="2">
    <source>
        <dbReference type="Proteomes" id="UP000051291"/>
    </source>
</evidence>
<dbReference type="CDD" id="cd07516">
    <property type="entry name" value="HAD_Pase"/>
    <property type="match status" value="1"/>
</dbReference>
<dbReference type="PANTHER" id="PTHR10000">
    <property type="entry name" value="PHOSPHOSERINE PHOSPHATASE"/>
    <property type="match status" value="1"/>
</dbReference>
<organism evidence="1 2">
    <name type="scientific">Ligilactobacillus araffinosus DSM 20653</name>
    <dbReference type="NCBI Taxonomy" id="1423820"/>
    <lineage>
        <taxon>Bacteria</taxon>
        <taxon>Bacillati</taxon>
        <taxon>Bacillota</taxon>
        <taxon>Bacilli</taxon>
        <taxon>Lactobacillales</taxon>
        <taxon>Lactobacillaceae</taxon>
        <taxon>Ligilactobacillus</taxon>
    </lineage>
</organism>
<dbReference type="GO" id="GO:0016791">
    <property type="term" value="F:phosphatase activity"/>
    <property type="evidence" value="ECO:0007669"/>
    <property type="project" value="TreeGrafter"/>
</dbReference>
<dbReference type="GO" id="GO:0000287">
    <property type="term" value="F:magnesium ion binding"/>
    <property type="evidence" value="ECO:0007669"/>
    <property type="project" value="TreeGrafter"/>
</dbReference>
<keyword evidence="2" id="KW-1185">Reference proteome</keyword>
<dbReference type="Proteomes" id="UP000051291">
    <property type="component" value="Unassembled WGS sequence"/>
</dbReference>
<dbReference type="InterPro" id="IPR023214">
    <property type="entry name" value="HAD_sf"/>
</dbReference>
<dbReference type="Gene3D" id="3.40.50.1000">
    <property type="entry name" value="HAD superfamily/HAD-like"/>
    <property type="match status" value="1"/>
</dbReference>
<dbReference type="InterPro" id="IPR000150">
    <property type="entry name" value="Cof"/>
</dbReference>
<dbReference type="InterPro" id="IPR036412">
    <property type="entry name" value="HAD-like_sf"/>
</dbReference>
<sequence length="269" mass="30103">MDQKLIALDLDGTTLNGKSQLSSKTKEVLQKAQEAGHIVALVTGRPNRNSVNYYDELGLKTPMINFNGSLGHIPHQHWDKEYELTFNRKITFDILHEKEKLGIKIIAAEGKNLALADVPNNVLDGYFPTALKSTEVLNQMNLQRDPTSMMLLVDPDKKDNIVHQLESSFGDRITVGVWGGPNPILELSPRGINKTYGVRYLANYFNIDRQNVIAFGDEHNDAEMLTYAGWGVAMKNGTDKIRSLANDITPLDNAHDGMAYYLEDYLNLA</sequence>
<dbReference type="SFLD" id="SFLDG01140">
    <property type="entry name" value="C2.B:_Phosphomannomutase_and_P"/>
    <property type="match status" value="1"/>
</dbReference>
<dbReference type="Pfam" id="PF08282">
    <property type="entry name" value="Hydrolase_3"/>
    <property type="match status" value="1"/>
</dbReference>
<dbReference type="SFLD" id="SFLDS00003">
    <property type="entry name" value="Haloacid_Dehalogenase"/>
    <property type="match status" value="1"/>
</dbReference>
<evidence type="ECO:0000313" key="1">
    <source>
        <dbReference type="EMBL" id="KRM51888.1"/>
    </source>
</evidence>
<dbReference type="NCBIfam" id="TIGR00099">
    <property type="entry name" value="Cof-subfamily"/>
    <property type="match status" value="1"/>
</dbReference>
<dbReference type="Gene3D" id="3.30.1240.10">
    <property type="match status" value="1"/>
</dbReference>
<dbReference type="EMBL" id="AYYZ01000029">
    <property type="protein sequence ID" value="KRM51888.1"/>
    <property type="molecule type" value="Genomic_DNA"/>
</dbReference>
<protein>
    <submittedName>
        <fullName evidence="1">HAD superfamily hydrolase</fullName>
    </submittedName>
</protein>
<dbReference type="GO" id="GO:0005829">
    <property type="term" value="C:cytosol"/>
    <property type="evidence" value="ECO:0007669"/>
    <property type="project" value="TreeGrafter"/>
</dbReference>
<keyword evidence="1" id="KW-0378">Hydrolase</keyword>